<dbReference type="InterPro" id="IPR005814">
    <property type="entry name" value="Aminotrans_3"/>
</dbReference>
<dbReference type="PROSITE" id="PS00600">
    <property type="entry name" value="AA_TRANSFER_CLASS_3"/>
    <property type="match status" value="1"/>
</dbReference>
<dbReference type="InterPro" id="IPR004636">
    <property type="entry name" value="AcOrn/SuccOrn_fam"/>
</dbReference>
<comment type="caution">
    <text evidence="6">The sequence shown here is derived from an EMBL/GenBank/DDBJ whole genome shotgun (WGS) entry which is preliminary data.</text>
</comment>
<dbReference type="EC" id="2.6.1.11" evidence="5"/>
<dbReference type="Proteomes" id="UP000228886">
    <property type="component" value="Unassembled WGS sequence"/>
</dbReference>
<dbReference type="HAMAP" id="MF_01107">
    <property type="entry name" value="ArgD_aminotrans_3"/>
    <property type="match status" value="1"/>
</dbReference>
<dbReference type="CDD" id="cd00610">
    <property type="entry name" value="OAT_like"/>
    <property type="match status" value="1"/>
</dbReference>
<evidence type="ECO:0000313" key="7">
    <source>
        <dbReference type="Proteomes" id="UP000228886"/>
    </source>
</evidence>
<feature type="modified residue" description="N6-(pyridoxal phosphate)lysine" evidence="5">
    <location>
        <position position="249"/>
    </location>
</feature>
<proteinExistence type="inferred from homology"/>
<dbReference type="GO" id="GO:0005737">
    <property type="term" value="C:cytoplasm"/>
    <property type="evidence" value="ECO:0007669"/>
    <property type="project" value="UniProtKB-SubCell"/>
</dbReference>
<keyword evidence="4 5" id="KW-0663">Pyridoxal phosphate</keyword>
<evidence type="ECO:0000313" key="6">
    <source>
        <dbReference type="EMBL" id="PIV63538.1"/>
    </source>
</evidence>
<comment type="cofactor">
    <cofactor evidence="5">
        <name>pyridoxal 5'-phosphate</name>
        <dbReference type="ChEBI" id="CHEBI:597326"/>
    </cofactor>
    <text evidence="5">Binds 1 pyridoxal phosphate per subunit.</text>
</comment>
<dbReference type="AlphaFoldDB" id="A0A2M7E773"/>
<dbReference type="InterPro" id="IPR015421">
    <property type="entry name" value="PyrdxlP-dep_Trfase_major"/>
</dbReference>
<keyword evidence="3 5" id="KW-0808">Transferase</keyword>
<keyword evidence="5" id="KW-0963">Cytoplasm</keyword>
<evidence type="ECO:0000256" key="5">
    <source>
        <dbReference type="HAMAP-Rule" id="MF_01107"/>
    </source>
</evidence>
<evidence type="ECO:0000256" key="1">
    <source>
        <dbReference type="ARBA" id="ARBA00022576"/>
    </source>
</evidence>
<feature type="binding site" evidence="5">
    <location>
        <position position="278"/>
    </location>
    <ligand>
        <name>pyridoxal 5'-phosphate</name>
        <dbReference type="ChEBI" id="CHEBI:597326"/>
    </ligand>
</feature>
<dbReference type="PANTHER" id="PTHR11986">
    <property type="entry name" value="AMINOTRANSFERASE CLASS III"/>
    <property type="match status" value="1"/>
</dbReference>
<sequence length="395" mass="43802">MKEQRVFSLYKKFVIPCYKQYPLVIARGKGVKVWDIKGKKYLDFFPGWAVSGLGHCPPKVMAAIRKQSQIILHIPNNYYNQLQGELAKKLSMISFGGKCFFCNSGAEANEAAIKLARLYGKNENQHEIISMENSFHGRSLATLTLTGQKKVKKGFSPLPGGFKIVPFNDIKSIQNAITKKTVAIFLELIQGEGGINVAKKDYLLSLRKLCDQKKILLIFDEVQTGMGRTGEFFCYQNFGILPDIITLAKTLGGGFPIGALIAKNKIADLMGPGTHASTFGGSPLACSAALAVIETIEKEHLLENVKRMGEYLRKKLEDLKKKYSFIKEIRGLGLMLGLELKISGQGIVEKALKNGLLINCTQEKILRIMPPLTVSKKEIDTAIAILDKSIRNEIF</sequence>
<keyword evidence="1 5" id="KW-0032">Aminotransferase</keyword>
<evidence type="ECO:0000256" key="3">
    <source>
        <dbReference type="ARBA" id="ARBA00022679"/>
    </source>
</evidence>
<feature type="binding site" evidence="5">
    <location>
        <begin position="220"/>
        <end position="223"/>
    </location>
    <ligand>
        <name>pyridoxal 5'-phosphate</name>
        <dbReference type="ChEBI" id="CHEBI:597326"/>
    </ligand>
</feature>
<feature type="binding site" evidence="5">
    <location>
        <begin position="105"/>
        <end position="106"/>
    </location>
    <ligand>
        <name>pyridoxal 5'-phosphate</name>
        <dbReference type="ChEBI" id="CHEBI:597326"/>
    </ligand>
</feature>
<comment type="similarity">
    <text evidence="5">Belongs to the class-III pyridoxal-phosphate-dependent aminotransferase family. ArgD subfamily.</text>
</comment>
<dbReference type="NCBIfam" id="TIGR00707">
    <property type="entry name" value="argD"/>
    <property type="match status" value="1"/>
</dbReference>
<dbReference type="InterPro" id="IPR049704">
    <property type="entry name" value="Aminotrans_3_PPA_site"/>
</dbReference>
<evidence type="ECO:0000256" key="2">
    <source>
        <dbReference type="ARBA" id="ARBA00022605"/>
    </source>
</evidence>
<evidence type="ECO:0000256" key="4">
    <source>
        <dbReference type="ARBA" id="ARBA00022898"/>
    </source>
</evidence>
<dbReference type="FunFam" id="3.40.640.10:FF:000004">
    <property type="entry name" value="Acetylornithine aminotransferase"/>
    <property type="match status" value="1"/>
</dbReference>
<dbReference type="InterPro" id="IPR015424">
    <property type="entry name" value="PyrdxlP-dep_Trfase"/>
</dbReference>
<dbReference type="PIRSF" id="PIRSF000521">
    <property type="entry name" value="Transaminase_4ab_Lys_Orn"/>
    <property type="match status" value="1"/>
</dbReference>
<dbReference type="PANTHER" id="PTHR11986:SF79">
    <property type="entry name" value="ACETYLORNITHINE AMINOTRANSFERASE, MITOCHONDRIAL"/>
    <property type="match status" value="1"/>
</dbReference>
<dbReference type="GO" id="GO:0030170">
    <property type="term" value="F:pyridoxal phosphate binding"/>
    <property type="evidence" value="ECO:0007669"/>
    <property type="project" value="InterPro"/>
</dbReference>
<comment type="pathway">
    <text evidence="5">Amino-acid biosynthesis; L-arginine biosynthesis; N(2)-acetyl-L-ornithine from L-glutamate: step 4/4.</text>
</comment>
<dbReference type="UniPathway" id="UPA00068">
    <property type="reaction ID" value="UER00109"/>
</dbReference>
<dbReference type="SUPFAM" id="SSF53383">
    <property type="entry name" value="PLP-dependent transferases"/>
    <property type="match status" value="1"/>
</dbReference>
<organism evidence="6 7">
    <name type="scientific">bacterium (Candidatus Ratteibacteria) CG01_land_8_20_14_3_00_40_19</name>
    <dbReference type="NCBI Taxonomy" id="2014290"/>
    <lineage>
        <taxon>Bacteria</taxon>
        <taxon>Candidatus Ratteibacteria</taxon>
    </lineage>
</organism>
<accession>A0A2M7E773</accession>
<comment type="subunit">
    <text evidence="5">Homodimer.</text>
</comment>
<reference evidence="7" key="1">
    <citation type="submission" date="2017-09" db="EMBL/GenBank/DDBJ databases">
        <title>Depth-based differentiation of microbial function through sediment-hosted aquifers and enrichment of novel symbionts in the deep terrestrial subsurface.</title>
        <authorList>
            <person name="Probst A.J."/>
            <person name="Ladd B."/>
            <person name="Jarett J.K."/>
            <person name="Geller-Mcgrath D.E."/>
            <person name="Sieber C.M.K."/>
            <person name="Emerson J.B."/>
            <person name="Anantharaman K."/>
            <person name="Thomas B.C."/>
            <person name="Malmstrom R."/>
            <person name="Stieglmeier M."/>
            <person name="Klingl A."/>
            <person name="Woyke T."/>
            <person name="Ryan C.M."/>
            <person name="Banfield J.F."/>
        </authorList>
    </citation>
    <scope>NUCLEOTIDE SEQUENCE [LARGE SCALE GENOMIC DNA]</scope>
</reference>
<comment type="miscellaneous">
    <text evidence="5">May also have succinyldiaminopimelate aminotransferase activity, thus carrying out the corresponding step in lysine biosynthesis.</text>
</comment>
<protein>
    <recommendedName>
        <fullName evidence="5">Acetylornithine aminotransferase</fullName>
        <shortName evidence="5">ACOAT</shortName>
        <ecNumber evidence="5">2.6.1.11</ecNumber>
    </recommendedName>
</protein>
<dbReference type="InterPro" id="IPR050103">
    <property type="entry name" value="Class-III_PLP-dep_AT"/>
</dbReference>
<comment type="subcellular location">
    <subcellularLocation>
        <location evidence="5">Cytoplasm</location>
    </subcellularLocation>
</comment>
<keyword evidence="5" id="KW-0055">Arginine biosynthesis</keyword>
<dbReference type="GO" id="GO:0003992">
    <property type="term" value="F:N2-acetyl-L-ornithine:2-oxoglutarate 5-aminotransferase activity"/>
    <property type="evidence" value="ECO:0007669"/>
    <property type="project" value="UniProtKB-UniRule"/>
</dbReference>
<feature type="binding site" evidence="5">
    <location>
        <position position="135"/>
    </location>
    <ligand>
        <name>pyridoxal 5'-phosphate</name>
        <dbReference type="ChEBI" id="CHEBI:597326"/>
    </ligand>
</feature>
<feature type="binding site" evidence="5">
    <location>
        <position position="277"/>
    </location>
    <ligand>
        <name>N(2)-acetyl-L-ornithine</name>
        <dbReference type="ChEBI" id="CHEBI:57805"/>
    </ligand>
</feature>
<dbReference type="Gene3D" id="3.40.640.10">
    <property type="entry name" value="Type I PLP-dependent aspartate aminotransferase-like (Major domain)"/>
    <property type="match status" value="1"/>
</dbReference>
<dbReference type="EMBL" id="PETL01000329">
    <property type="protein sequence ID" value="PIV63538.1"/>
    <property type="molecule type" value="Genomic_DNA"/>
</dbReference>
<keyword evidence="2 5" id="KW-0028">Amino-acid biosynthesis</keyword>
<dbReference type="InterPro" id="IPR015422">
    <property type="entry name" value="PyrdxlP-dep_Trfase_small"/>
</dbReference>
<dbReference type="Pfam" id="PF00202">
    <property type="entry name" value="Aminotran_3"/>
    <property type="match status" value="1"/>
</dbReference>
<name>A0A2M7E773_9BACT</name>
<dbReference type="GO" id="GO:0042802">
    <property type="term" value="F:identical protein binding"/>
    <property type="evidence" value="ECO:0007669"/>
    <property type="project" value="TreeGrafter"/>
</dbReference>
<feature type="binding site" evidence="5">
    <location>
        <position position="138"/>
    </location>
    <ligand>
        <name>N(2)-acetyl-L-ornithine</name>
        <dbReference type="ChEBI" id="CHEBI:57805"/>
    </ligand>
</feature>
<gene>
    <name evidence="5" type="primary">argD</name>
    <name evidence="6" type="ORF">COS11_06920</name>
</gene>
<dbReference type="Gene3D" id="3.90.1150.10">
    <property type="entry name" value="Aspartate Aminotransferase, domain 1"/>
    <property type="match status" value="1"/>
</dbReference>
<dbReference type="NCBIfam" id="NF002325">
    <property type="entry name" value="PRK01278.1"/>
    <property type="match status" value="1"/>
</dbReference>
<comment type="catalytic activity">
    <reaction evidence="5">
        <text>N(2)-acetyl-L-ornithine + 2-oxoglutarate = N-acetyl-L-glutamate 5-semialdehyde + L-glutamate</text>
        <dbReference type="Rhea" id="RHEA:18049"/>
        <dbReference type="ChEBI" id="CHEBI:16810"/>
        <dbReference type="ChEBI" id="CHEBI:29123"/>
        <dbReference type="ChEBI" id="CHEBI:29985"/>
        <dbReference type="ChEBI" id="CHEBI:57805"/>
        <dbReference type="EC" id="2.6.1.11"/>
    </reaction>
</comment>
<dbReference type="GO" id="GO:0006526">
    <property type="term" value="P:L-arginine biosynthetic process"/>
    <property type="evidence" value="ECO:0007669"/>
    <property type="project" value="UniProtKB-UniRule"/>
</dbReference>